<evidence type="ECO:0000313" key="2">
    <source>
        <dbReference type="EMBL" id="KAK3592847.1"/>
    </source>
</evidence>
<reference evidence="2" key="3">
    <citation type="submission" date="2023-05" db="EMBL/GenBank/DDBJ databases">
        <authorList>
            <person name="Smith C.H."/>
        </authorList>
    </citation>
    <scope>NUCLEOTIDE SEQUENCE</scope>
    <source>
        <strain evidence="2">CHS0354</strain>
        <tissue evidence="2">Mantle</tissue>
    </source>
</reference>
<keyword evidence="1" id="KW-0812">Transmembrane</keyword>
<dbReference type="AlphaFoldDB" id="A0AAE0VXI0"/>
<accession>A0AAE0VXI0</accession>
<feature type="non-terminal residue" evidence="2">
    <location>
        <position position="1"/>
    </location>
</feature>
<reference evidence="2" key="1">
    <citation type="journal article" date="2021" name="Genome Biol. Evol.">
        <title>A High-Quality Reference Genome for a Parasitic Bivalve with Doubly Uniparental Inheritance (Bivalvia: Unionida).</title>
        <authorList>
            <person name="Smith C.H."/>
        </authorList>
    </citation>
    <scope>NUCLEOTIDE SEQUENCE</scope>
    <source>
        <strain evidence="2">CHS0354</strain>
    </source>
</reference>
<comment type="caution">
    <text evidence="2">The sequence shown here is derived from an EMBL/GenBank/DDBJ whole genome shotgun (WGS) entry which is preliminary data.</text>
</comment>
<evidence type="ECO:0000313" key="3">
    <source>
        <dbReference type="Proteomes" id="UP001195483"/>
    </source>
</evidence>
<protein>
    <submittedName>
        <fullName evidence="2">Uncharacterized protein</fullName>
    </submittedName>
</protein>
<name>A0AAE0VXI0_9BIVA</name>
<feature type="transmembrane region" description="Helical" evidence="1">
    <location>
        <begin position="13"/>
        <end position="34"/>
    </location>
</feature>
<organism evidence="2 3">
    <name type="scientific">Potamilus streckersoni</name>
    <dbReference type="NCBI Taxonomy" id="2493646"/>
    <lineage>
        <taxon>Eukaryota</taxon>
        <taxon>Metazoa</taxon>
        <taxon>Spiralia</taxon>
        <taxon>Lophotrochozoa</taxon>
        <taxon>Mollusca</taxon>
        <taxon>Bivalvia</taxon>
        <taxon>Autobranchia</taxon>
        <taxon>Heteroconchia</taxon>
        <taxon>Palaeoheterodonta</taxon>
        <taxon>Unionida</taxon>
        <taxon>Unionoidea</taxon>
        <taxon>Unionidae</taxon>
        <taxon>Ambleminae</taxon>
        <taxon>Lampsilini</taxon>
        <taxon>Potamilus</taxon>
    </lineage>
</organism>
<keyword evidence="1" id="KW-0472">Membrane</keyword>
<dbReference type="EMBL" id="JAEAOA010001734">
    <property type="protein sequence ID" value="KAK3592847.1"/>
    <property type="molecule type" value="Genomic_DNA"/>
</dbReference>
<gene>
    <name evidence="2" type="ORF">CHS0354_028923</name>
</gene>
<evidence type="ECO:0000256" key="1">
    <source>
        <dbReference type="SAM" id="Phobius"/>
    </source>
</evidence>
<dbReference type="Proteomes" id="UP001195483">
    <property type="component" value="Unassembled WGS sequence"/>
</dbReference>
<keyword evidence="1" id="KW-1133">Transmembrane helix</keyword>
<reference evidence="2" key="2">
    <citation type="journal article" date="2021" name="Genome Biol. Evol.">
        <title>Developing a high-quality reference genome for a parasitic bivalve with doubly uniparental inheritance (Bivalvia: Unionida).</title>
        <authorList>
            <person name="Smith C.H."/>
        </authorList>
    </citation>
    <scope>NUCLEOTIDE SEQUENCE</scope>
    <source>
        <strain evidence="2">CHS0354</strain>
        <tissue evidence="2">Mantle</tissue>
    </source>
</reference>
<keyword evidence="3" id="KW-1185">Reference proteome</keyword>
<proteinExistence type="predicted"/>
<sequence>GTLPTRVHCPSGYSGYSALVGTVGTVGTLPILYLNRFAIGHSGSSSTMKLYTLRHSTHFGSVPSRALYPSDYMMVEQFQ</sequence>